<feature type="transmembrane region" description="Helical" evidence="1">
    <location>
        <begin position="12"/>
        <end position="34"/>
    </location>
</feature>
<keyword evidence="1" id="KW-1133">Transmembrane helix</keyword>
<protein>
    <submittedName>
        <fullName evidence="2">Uncharacterized protein</fullName>
    </submittedName>
</protein>
<keyword evidence="1" id="KW-0472">Membrane</keyword>
<dbReference type="EMBL" id="UINC01175346">
    <property type="protein sequence ID" value="SVD81931.1"/>
    <property type="molecule type" value="Genomic_DNA"/>
</dbReference>
<gene>
    <name evidence="2" type="ORF">METZ01_LOCUS434785</name>
</gene>
<proteinExistence type="predicted"/>
<accession>A0A382YG92</accession>
<name>A0A382YG92_9ZZZZ</name>
<evidence type="ECO:0000256" key="1">
    <source>
        <dbReference type="SAM" id="Phobius"/>
    </source>
</evidence>
<reference evidence="2" key="1">
    <citation type="submission" date="2018-05" db="EMBL/GenBank/DDBJ databases">
        <authorList>
            <person name="Lanie J.A."/>
            <person name="Ng W.-L."/>
            <person name="Kazmierczak K.M."/>
            <person name="Andrzejewski T.M."/>
            <person name="Davidsen T.M."/>
            <person name="Wayne K.J."/>
            <person name="Tettelin H."/>
            <person name="Glass J.I."/>
            <person name="Rusch D."/>
            <person name="Podicherti R."/>
            <person name="Tsui H.-C.T."/>
            <person name="Winkler M.E."/>
        </authorList>
    </citation>
    <scope>NUCLEOTIDE SEQUENCE</scope>
</reference>
<keyword evidence="1" id="KW-0812">Transmembrane</keyword>
<evidence type="ECO:0000313" key="2">
    <source>
        <dbReference type="EMBL" id="SVD81931.1"/>
    </source>
</evidence>
<organism evidence="2">
    <name type="scientific">marine metagenome</name>
    <dbReference type="NCBI Taxonomy" id="408172"/>
    <lineage>
        <taxon>unclassified sequences</taxon>
        <taxon>metagenomes</taxon>
        <taxon>ecological metagenomes</taxon>
    </lineage>
</organism>
<dbReference type="AlphaFoldDB" id="A0A382YG92"/>
<sequence length="56" mass="6479">MIRAQIVVKHMAVNTNVIIVGLWDVIIIVVSEVIPQDPIALFVKKLQQKQKYRAFY</sequence>